<reference evidence="1 2" key="1">
    <citation type="submission" date="2021-01" db="EMBL/GenBank/DDBJ databases">
        <title>Genomic Encyclopedia of Type Strains, Phase IV (KMG-IV): sequencing the most valuable type-strain genomes for metagenomic binning, comparative biology and taxonomic classification.</title>
        <authorList>
            <person name="Goeker M."/>
        </authorList>
    </citation>
    <scope>NUCLEOTIDE SEQUENCE [LARGE SCALE GENOMIC DNA]</scope>
    <source>
        <strain evidence="1 2">DSM 103394</strain>
    </source>
</reference>
<evidence type="ECO:0000313" key="1">
    <source>
        <dbReference type="EMBL" id="MBP1083404.1"/>
    </source>
</evidence>
<dbReference type="Proteomes" id="UP000674416">
    <property type="component" value="Unassembled WGS sequence"/>
</dbReference>
<name>A0ABS4D194_9BACI</name>
<gene>
    <name evidence="1" type="ORF">JOC74_003918</name>
</gene>
<evidence type="ECO:0000313" key="2">
    <source>
        <dbReference type="Proteomes" id="UP000674416"/>
    </source>
</evidence>
<proteinExistence type="predicted"/>
<evidence type="ECO:0008006" key="3">
    <source>
        <dbReference type="Google" id="ProtNLM"/>
    </source>
</evidence>
<comment type="caution">
    <text evidence="1">The sequence shown here is derived from an EMBL/GenBank/DDBJ whole genome shotgun (WGS) entry which is preliminary data.</text>
</comment>
<accession>A0ABS4D194</accession>
<organism evidence="1 2">
    <name type="scientific">Bacillus capparidis</name>
    <dbReference type="NCBI Taxonomy" id="1840411"/>
    <lineage>
        <taxon>Bacteria</taxon>
        <taxon>Bacillati</taxon>
        <taxon>Bacillota</taxon>
        <taxon>Bacilli</taxon>
        <taxon>Bacillales</taxon>
        <taxon>Bacillaceae</taxon>
        <taxon>Bacillus</taxon>
    </lineage>
</organism>
<protein>
    <recommendedName>
        <fullName evidence="3">NERD domain-containing protein</fullName>
    </recommendedName>
</protein>
<keyword evidence="2" id="KW-1185">Reference proteome</keyword>
<sequence>MYDYISRYEMNTNQYTNQFIRLKKERWESLQKACENGFFTEEKDESEKTTKGNIFSFKRGKKRSAAETDKKYEWFHKEFSEGTGLNVDLLTSDRKRAEAFKEYIYRFQLKWASSTISQISSIQHEVYLDKELEILAQSLPDSYFILYKPVLKVRKAAVELTVVLLAPLKIYCVVFLEGRNERESVFLGSKNRFWEERFQNGTRNVLNPCASLFRTEKVLANILNEKAIDLPIEKLIISRTSYIDYPDLPFGLSIVDKRNWREWLTKQQKNTAPIKSKQISAARQLLYHGESRSHDRKEWLDS</sequence>
<dbReference type="EMBL" id="JAFDST010000005">
    <property type="protein sequence ID" value="MBP1083404.1"/>
    <property type="molecule type" value="Genomic_DNA"/>
</dbReference>